<dbReference type="Proteomes" id="UP000178724">
    <property type="component" value="Unassembled WGS sequence"/>
</dbReference>
<sequence length="144" mass="15543">MKNYIIGILVILVLVLAGVAFLNSRPKPAEAPAAAPETILTTTTTLPARRPSAEGLPTVITLYHAGEKESLRAVAVANKLESGEENLAAFKSFDTLDDPQTAVLYEVHSVPAIIFLTPSGKVYKKVEGFLSQEEIARIVRSIRD</sequence>
<reference evidence="1 2" key="1">
    <citation type="journal article" date="2016" name="Nat. Commun.">
        <title>Thousands of microbial genomes shed light on interconnected biogeochemical processes in an aquifer system.</title>
        <authorList>
            <person name="Anantharaman K."/>
            <person name="Brown C.T."/>
            <person name="Hug L.A."/>
            <person name="Sharon I."/>
            <person name="Castelle C.J."/>
            <person name="Probst A.J."/>
            <person name="Thomas B.C."/>
            <person name="Singh A."/>
            <person name="Wilkins M.J."/>
            <person name="Karaoz U."/>
            <person name="Brodie E.L."/>
            <person name="Williams K.H."/>
            <person name="Hubbard S.S."/>
            <person name="Banfield J.F."/>
        </authorList>
    </citation>
    <scope>NUCLEOTIDE SEQUENCE [LARGE SCALE GENOMIC DNA]</scope>
</reference>
<dbReference type="EMBL" id="METM01000031">
    <property type="protein sequence ID" value="OGB88999.1"/>
    <property type="molecule type" value="Genomic_DNA"/>
</dbReference>
<dbReference type="SUPFAM" id="SSF52833">
    <property type="entry name" value="Thioredoxin-like"/>
    <property type="match status" value="1"/>
</dbReference>
<dbReference type="InterPro" id="IPR036249">
    <property type="entry name" value="Thioredoxin-like_sf"/>
</dbReference>
<evidence type="ECO:0008006" key="3">
    <source>
        <dbReference type="Google" id="ProtNLM"/>
    </source>
</evidence>
<gene>
    <name evidence="1" type="ORF">A2625_04660</name>
</gene>
<organism evidence="1 2">
    <name type="scientific">candidate division WOR-1 bacterium RIFCSPHIGHO2_01_FULL_53_15</name>
    <dbReference type="NCBI Taxonomy" id="1802564"/>
    <lineage>
        <taxon>Bacteria</taxon>
        <taxon>Bacillati</taxon>
        <taxon>Saganbacteria</taxon>
    </lineage>
</organism>
<evidence type="ECO:0000313" key="1">
    <source>
        <dbReference type="EMBL" id="OGB88999.1"/>
    </source>
</evidence>
<dbReference type="AlphaFoldDB" id="A0A1F4PZD3"/>
<proteinExistence type="predicted"/>
<dbReference type="Gene3D" id="3.40.30.10">
    <property type="entry name" value="Glutaredoxin"/>
    <property type="match status" value="1"/>
</dbReference>
<evidence type="ECO:0000313" key="2">
    <source>
        <dbReference type="Proteomes" id="UP000178724"/>
    </source>
</evidence>
<name>A0A1F4PZD3_UNCSA</name>
<accession>A0A1F4PZD3</accession>
<protein>
    <recommendedName>
        <fullName evidence="3">Thioredoxin domain-containing protein</fullName>
    </recommendedName>
</protein>
<comment type="caution">
    <text evidence="1">The sequence shown here is derived from an EMBL/GenBank/DDBJ whole genome shotgun (WGS) entry which is preliminary data.</text>
</comment>